<feature type="transmembrane region" description="Helical" evidence="1">
    <location>
        <begin position="70"/>
        <end position="90"/>
    </location>
</feature>
<dbReference type="EMBL" id="WMIB01000001">
    <property type="protein sequence ID" value="MTH52553.1"/>
    <property type="molecule type" value="Genomic_DNA"/>
</dbReference>
<evidence type="ECO:0000256" key="1">
    <source>
        <dbReference type="SAM" id="Phobius"/>
    </source>
</evidence>
<organism evidence="2 3">
    <name type="scientific">Metabacillus mangrovi</name>
    <dbReference type="NCBI Taxonomy" id="1491830"/>
    <lineage>
        <taxon>Bacteria</taxon>
        <taxon>Bacillati</taxon>
        <taxon>Bacillota</taxon>
        <taxon>Bacilli</taxon>
        <taxon>Bacillales</taxon>
        <taxon>Bacillaceae</taxon>
        <taxon>Metabacillus</taxon>
    </lineage>
</organism>
<keyword evidence="1" id="KW-0812">Transmembrane</keyword>
<dbReference type="RefSeq" id="WP_155111044.1">
    <property type="nucleotide sequence ID" value="NZ_WMIB01000001.1"/>
</dbReference>
<dbReference type="NCBIfam" id="TIGR04086">
    <property type="entry name" value="TIGR04086_membr"/>
    <property type="match status" value="1"/>
</dbReference>
<evidence type="ECO:0000313" key="3">
    <source>
        <dbReference type="Proteomes" id="UP000434639"/>
    </source>
</evidence>
<feature type="transmembrane region" description="Helical" evidence="1">
    <location>
        <begin position="9"/>
        <end position="32"/>
    </location>
</feature>
<comment type="caution">
    <text evidence="2">The sequence shown here is derived from an EMBL/GenBank/DDBJ whole genome shotgun (WGS) entry which is preliminary data.</text>
</comment>
<keyword evidence="1" id="KW-0472">Membrane</keyword>
<dbReference type="Proteomes" id="UP000434639">
    <property type="component" value="Unassembled WGS sequence"/>
</dbReference>
<accession>A0A7X2S3J4</accession>
<keyword evidence="1" id="KW-1133">Transmembrane helix</keyword>
<feature type="transmembrane region" description="Helical" evidence="1">
    <location>
        <begin position="44"/>
        <end position="63"/>
    </location>
</feature>
<sequence length="124" mass="13319">METKKWGKAILSGIVTVFAVMLVLSLIFSLLLKFTGITERSIQWMILALSFINLFIGGFIAGGKGKEKGWLLGGLTALSFTLIILLFQFLGLGSALNPMQLLFHAGFMGMAMLGGMIGVNMASD</sequence>
<proteinExistence type="predicted"/>
<dbReference type="InterPro" id="IPR023804">
    <property type="entry name" value="DUF3792_TM"/>
</dbReference>
<name>A0A7X2S3J4_9BACI</name>
<protein>
    <submittedName>
        <fullName evidence="2">TIGR04086 family membrane protein</fullName>
    </submittedName>
</protein>
<feature type="transmembrane region" description="Helical" evidence="1">
    <location>
        <begin position="102"/>
        <end position="122"/>
    </location>
</feature>
<reference evidence="2 3" key="1">
    <citation type="journal article" date="2017" name="Int. J. Syst. Evol. Microbiol.">
        <title>Bacillus mangrovi sp. nov., isolated from a sediment sample from a mangrove forest.</title>
        <authorList>
            <person name="Gupta V."/>
            <person name="Singh P.K."/>
            <person name="Korpole S."/>
            <person name="Tanuku N.R.S."/>
            <person name="Pinnaka A.K."/>
        </authorList>
    </citation>
    <scope>NUCLEOTIDE SEQUENCE [LARGE SCALE GENOMIC DNA]</scope>
    <source>
        <strain evidence="2 3">KCTC 33872</strain>
    </source>
</reference>
<dbReference type="AlphaFoldDB" id="A0A7X2S3J4"/>
<gene>
    <name evidence="2" type="ORF">GKZ89_03970</name>
</gene>
<dbReference type="Pfam" id="PF12670">
    <property type="entry name" value="DUF3792"/>
    <property type="match status" value="1"/>
</dbReference>
<keyword evidence="3" id="KW-1185">Reference proteome</keyword>
<evidence type="ECO:0000313" key="2">
    <source>
        <dbReference type="EMBL" id="MTH52553.1"/>
    </source>
</evidence>